<comment type="subcellular location">
    <subcellularLocation>
        <location evidence="6">Membrane</location>
        <topology evidence="6">Single-pass type II membrane protein</topology>
    </subcellularLocation>
</comment>
<feature type="transmembrane region" description="Helical" evidence="6">
    <location>
        <begin position="500"/>
        <end position="517"/>
    </location>
</feature>
<keyword evidence="6" id="KW-0812">Transmembrane</keyword>
<dbReference type="InterPro" id="IPR043739">
    <property type="entry name" value="DUF5684"/>
</dbReference>
<dbReference type="PRINTS" id="PR00727">
    <property type="entry name" value="LEADERPTASE"/>
</dbReference>
<dbReference type="Gene3D" id="2.10.109.10">
    <property type="entry name" value="Umud Fragment, subunit A"/>
    <property type="match status" value="2"/>
</dbReference>
<dbReference type="RefSeq" id="WP_379045454.1">
    <property type="nucleotide sequence ID" value="NZ_JBHULZ010000026.1"/>
</dbReference>
<organism evidence="8 9">
    <name type="scientific">Mesonia sediminis</name>
    <dbReference type="NCBI Taxonomy" id="1703946"/>
    <lineage>
        <taxon>Bacteria</taxon>
        <taxon>Pseudomonadati</taxon>
        <taxon>Bacteroidota</taxon>
        <taxon>Flavobacteriia</taxon>
        <taxon>Flavobacteriales</taxon>
        <taxon>Flavobacteriaceae</taxon>
        <taxon>Mesonia</taxon>
    </lineage>
</organism>
<comment type="caution">
    <text evidence="8">The sequence shown here is derived from an EMBL/GenBank/DDBJ whole genome shotgun (WGS) entry which is preliminary data.</text>
</comment>
<proteinExistence type="inferred from homology"/>
<dbReference type="InterPro" id="IPR036286">
    <property type="entry name" value="LexA/Signal_pep-like_sf"/>
</dbReference>
<dbReference type="SUPFAM" id="SSF51306">
    <property type="entry name" value="LexA/Signal peptidase"/>
    <property type="match status" value="1"/>
</dbReference>
<evidence type="ECO:0000256" key="4">
    <source>
        <dbReference type="ARBA" id="ARBA00019232"/>
    </source>
</evidence>
<keyword evidence="9" id="KW-1185">Reference proteome</keyword>
<sequence length="524" mass="60873">MSLFMWFVFFLVVQLVHGLGTWRMYKAAGQNPITAFIPVYNAVILLKIINRPWWWVILLFIPIVNLIIFPVLWVETLRSFGKHRVADTWLAILSLGFYIYIINYSADLKHIKDRSLKPRTEVGEWVSSILFAVVAATIVHTYFIQPFTIPTSSLEKTLLVGDFLFVSKFHYGARTPKTTVSFPMVHDTIPILGVKSYTNWPQLPYFRLPGFEEVERNDIVVFNWPVDTVPYFGYKGKASYYKPIDKKSNYVKRAVGVPGDSLSIRDGKIYIQGEPLQLHDRAKPQYSYIVKGKGQGFSLRYLYEQYDITDPVGWYNQNNREYYFSSLSEEALQRFKNHPNVASIRRNIDPAGQAEAGIFPQDPNFAWNKDQLGPIYIPQEGATTPITTENIALYKRIIEVYEGSEWGTPQNIQVKGNQVYLNENPIQEYTFKQNYYWMMGDNRHNSEDSRYWGFVPETHIVGKPVFIWMSWDGNAQGFMNKIRWERLFTTVGGSGEPVSYFYYFVIGLILVIGYNTFRKKKKSE</sequence>
<keyword evidence="6" id="KW-0645">Protease</keyword>
<dbReference type="InterPro" id="IPR000223">
    <property type="entry name" value="Pept_S26A_signal_pept_1"/>
</dbReference>
<dbReference type="PANTHER" id="PTHR43390">
    <property type="entry name" value="SIGNAL PEPTIDASE I"/>
    <property type="match status" value="1"/>
</dbReference>
<dbReference type="PANTHER" id="PTHR43390:SF1">
    <property type="entry name" value="CHLOROPLAST PROCESSING PEPTIDASE"/>
    <property type="match status" value="1"/>
</dbReference>
<evidence type="ECO:0000256" key="3">
    <source>
        <dbReference type="ARBA" id="ARBA00013208"/>
    </source>
</evidence>
<feature type="transmembrane region" description="Helical" evidence="6">
    <location>
        <begin position="125"/>
        <end position="144"/>
    </location>
</feature>
<dbReference type="CDD" id="cd06530">
    <property type="entry name" value="S26_SPase_I"/>
    <property type="match status" value="2"/>
</dbReference>
<dbReference type="PROSITE" id="PS00760">
    <property type="entry name" value="SPASE_I_2"/>
    <property type="match status" value="1"/>
</dbReference>
<evidence type="ECO:0000313" key="8">
    <source>
        <dbReference type="EMBL" id="MFD2697487.1"/>
    </source>
</evidence>
<comment type="similarity">
    <text evidence="2 6">Belongs to the peptidase S26 family.</text>
</comment>
<keyword evidence="6" id="KW-0472">Membrane</keyword>
<gene>
    <name evidence="8" type="primary">lepB</name>
    <name evidence="8" type="ORF">ACFSQ0_05750</name>
</gene>
<evidence type="ECO:0000259" key="7">
    <source>
        <dbReference type="Pfam" id="PF10502"/>
    </source>
</evidence>
<dbReference type="PROSITE" id="PS00761">
    <property type="entry name" value="SPASE_I_3"/>
    <property type="match status" value="1"/>
</dbReference>
<evidence type="ECO:0000256" key="2">
    <source>
        <dbReference type="ARBA" id="ARBA00009370"/>
    </source>
</evidence>
<comment type="caution">
    <text evidence="6">Lacks conserved residue(s) required for the propagation of feature annotation.</text>
</comment>
<dbReference type="GO" id="GO:0009003">
    <property type="term" value="F:signal peptidase activity"/>
    <property type="evidence" value="ECO:0007669"/>
    <property type="project" value="UniProtKB-EC"/>
</dbReference>
<dbReference type="EC" id="3.4.21.89" evidence="3 6"/>
<evidence type="ECO:0000256" key="6">
    <source>
        <dbReference type="RuleBase" id="RU362042"/>
    </source>
</evidence>
<evidence type="ECO:0000313" key="9">
    <source>
        <dbReference type="Proteomes" id="UP001597357"/>
    </source>
</evidence>
<feature type="domain" description="Peptidase S26" evidence="7">
    <location>
        <begin position="124"/>
        <end position="282"/>
    </location>
</feature>
<keyword evidence="6" id="KW-1133">Transmembrane helix</keyword>
<feature type="transmembrane region" description="Helical" evidence="6">
    <location>
        <begin position="53"/>
        <end position="74"/>
    </location>
</feature>
<dbReference type="Pfam" id="PF18936">
    <property type="entry name" value="DUF5684"/>
    <property type="match status" value="1"/>
</dbReference>
<reference evidence="9" key="1">
    <citation type="journal article" date="2019" name="Int. J. Syst. Evol. Microbiol.">
        <title>The Global Catalogue of Microorganisms (GCM) 10K type strain sequencing project: providing services to taxonomists for standard genome sequencing and annotation.</title>
        <authorList>
            <consortium name="The Broad Institute Genomics Platform"/>
            <consortium name="The Broad Institute Genome Sequencing Center for Infectious Disease"/>
            <person name="Wu L."/>
            <person name="Ma J."/>
        </authorList>
    </citation>
    <scope>NUCLEOTIDE SEQUENCE [LARGE SCALE GENOMIC DNA]</scope>
    <source>
        <strain evidence="9">KCTC 42255</strain>
    </source>
</reference>
<protein>
    <recommendedName>
        <fullName evidence="4 6">Signal peptidase I</fullName>
        <ecNumber evidence="3 6">3.4.21.89</ecNumber>
    </recommendedName>
</protein>
<keyword evidence="5 6" id="KW-0378">Hydrolase</keyword>
<dbReference type="NCBIfam" id="TIGR02227">
    <property type="entry name" value="sigpep_I_bact"/>
    <property type="match status" value="1"/>
</dbReference>
<dbReference type="InterPro" id="IPR019533">
    <property type="entry name" value="Peptidase_S26"/>
</dbReference>
<evidence type="ECO:0000256" key="5">
    <source>
        <dbReference type="ARBA" id="ARBA00022801"/>
    </source>
</evidence>
<dbReference type="Proteomes" id="UP001597357">
    <property type="component" value="Unassembled WGS sequence"/>
</dbReference>
<name>A0ABW5SE68_9FLAO</name>
<evidence type="ECO:0000256" key="1">
    <source>
        <dbReference type="ARBA" id="ARBA00000677"/>
    </source>
</evidence>
<dbReference type="EMBL" id="JBHULZ010000026">
    <property type="protein sequence ID" value="MFD2697487.1"/>
    <property type="molecule type" value="Genomic_DNA"/>
</dbReference>
<feature type="transmembrane region" description="Helical" evidence="6">
    <location>
        <begin position="86"/>
        <end position="104"/>
    </location>
</feature>
<dbReference type="Pfam" id="PF10502">
    <property type="entry name" value="Peptidase_S26"/>
    <property type="match status" value="2"/>
</dbReference>
<feature type="domain" description="Peptidase S26" evidence="7">
    <location>
        <begin position="432"/>
        <end position="469"/>
    </location>
</feature>
<accession>A0ABW5SE68</accession>
<dbReference type="InterPro" id="IPR019758">
    <property type="entry name" value="Pept_S26A_signal_pept_1_CS"/>
</dbReference>
<comment type="catalytic activity">
    <reaction evidence="1 6">
        <text>Cleavage of hydrophobic, N-terminal signal or leader sequences from secreted and periplasmic proteins.</text>
        <dbReference type="EC" id="3.4.21.89"/>
    </reaction>
</comment>
<dbReference type="InterPro" id="IPR019757">
    <property type="entry name" value="Pept_S26A_signal_pept_1_Lys-AS"/>
</dbReference>